<gene>
    <name evidence="2" type="ORF">AWH56_01700</name>
    <name evidence="3" type="ORF">AWH56_021765</name>
</gene>
<reference evidence="2 4" key="1">
    <citation type="submission" date="2016-10" db="EMBL/GenBank/DDBJ databases">
        <title>Draft genome sequences of four alkaliphilic bacteria belonging to the Anaerobacillus genus.</title>
        <authorList>
            <person name="Bassil N.M."/>
            <person name="Lloyd J.R."/>
        </authorList>
    </citation>
    <scope>NUCLEOTIDE SEQUENCE [LARGE SCALE GENOMIC DNA]</scope>
    <source>
        <strain evidence="2 4">NB2006</strain>
    </source>
</reference>
<dbReference type="EMBL" id="LQXD01000003">
    <property type="protein sequence ID" value="OIJ23190.1"/>
    <property type="molecule type" value="Genomic_DNA"/>
</dbReference>
<reference evidence="3" key="4">
    <citation type="submission" date="2020-10" db="EMBL/GenBank/DDBJ databases">
        <authorList>
            <person name="Bassil N.M."/>
            <person name="Lloyd J.R."/>
        </authorList>
    </citation>
    <scope>NUCLEOTIDE SEQUENCE</scope>
    <source>
        <strain evidence="3">NB2006</strain>
    </source>
</reference>
<dbReference type="KEGG" id="aia:AWH56_021765"/>
<feature type="domain" description="N-acetyltransferase" evidence="1">
    <location>
        <begin position="14"/>
        <end position="175"/>
    </location>
</feature>
<evidence type="ECO:0000313" key="4">
    <source>
        <dbReference type="Proteomes" id="UP000180175"/>
    </source>
</evidence>
<keyword evidence="4" id="KW-1185">Reference proteome</keyword>
<dbReference type="RefSeq" id="WP_071315531.1">
    <property type="nucleotide sequence ID" value="NZ_CP063356.2"/>
</dbReference>
<protein>
    <submittedName>
        <fullName evidence="2">GNAT family N-acetyltransferase</fullName>
    </submittedName>
</protein>
<name>A0A1S2MEY3_9BACI</name>
<dbReference type="InterPro" id="IPR000182">
    <property type="entry name" value="GNAT_dom"/>
</dbReference>
<evidence type="ECO:0000313" key="2">
    <source>
        <dbReference type="EMBL" id="OIJ23190.1"/>
    </source>
</evidence>
<dbReference type="AlphaFoldDB" id="A0A1S2MEY3"/>
<dbReference type="CDD" id="cd04301">
    <property type="entry name" value="NAT_SF"/>
    <property type="match status" value="1"/>
</dbReference>
<evidence type="ECO:0000259" key="1">
    <source>
        <dbReference type="PROSITE" id="PS51186"/>
    </source>
</evidence>
<dbReference type="Proteomes" id="UP000180175">
    <property type="component" value="Chromosome"/>
</dbReference>
<dbReference type="Gene3D" id="3.40.630.30">
    <property type="match status" value="1"/>
</dbReference>
<dbReference type="SUPFAM" id="SSF55729">
    <property type="entry name" value="Acyl-CoA N-acyltransferases (Nat)"/>
    <property type="match status" value="1"/>
</dbReference>
<dbReference type="InterPro" id="IPR051531">
    <property type="entry name" value="N-acetyltransferase"/>
</dbReference>
<evidence type="ECO:0000313" key="3">
    <source>
        <dbReference type="EMBL" id="QOY35288.1"/>
    </source>
</evidence>
<dbReference type="GO" id="GO:0016747">
    <property type="term" value="F:acyltransferase activity, transferring groups other than amino-acyl groups"/>
    <property type="evidence" value="ECO:0007669"/>
    <property type="project" value="InterPro"/>
</dbReference>
<dbReference type="OrthoDB" id="9785602at2"/>
<proteinExistence type="predicted"/>
<dbReference type="PANTHER" id="PTHR43792:SF1">
    <property type="entry name" value="N-ACETYLTRANSFERASE DOMAIN-CONTAINING PROTEIN"/>
    <property type="match status" value="1"/>
</dbReference>
<sequence length="178" mass="20491">MKANLFHELKGKHIYFKTLGESDVQEIHHFASDADVSRFIGWRLMQSLDETEAYIGELIKRETAGTHLYASIVLKATDKIIGTAMMFNFDKEANHGEIGYVFHKDYWGQGYGTEAVTLMKDFAFQSLKLNKIHARVVDANIGSYRVLEKNGFDLEGRFKDYYFIEGNYYDGLFFGKLT</sequence>
<organism evidence="2 4">
    <name type="scientific">Anaerobacillus isosaccharinicus</name>
    <dbReference type="NCBI Taxonomy" id="1532552"/>
    <lineage>
        <taxon>Bacteria</taxon>
        <taxon>Bacillati</taxon>
        <taxon>Bacillota</taxon>
        <taxon>Bacilli</taxon>
        <taxon>Bacillales</taxon>
        <taxon>Bacillaceae</taxon>
        <taxon>Anaerobacillus</taxon>
    </lineage>
</organism>
<reference evidence="3 4" key="2">
    <citation type="journal article" date="2017" name="Genome Announc.">
        <title>Draft Genome Sequences of Four Alkaliphilic Bacteria Belonging to the Anaerobacillus Genus.</title>
        <authorList>
            <person name="Bassil N.M."/>
            <person name="Lloyd J.R."/>
        </authorList>
    </citation>
    <scope>NUCLEOTIDE SEQUENCE [LARGE SCALE GENOMIC DNA]</scope>
    <source>
        <strain evidence="3 4">NB2006</strain>
    </source>
</reference>
<dbReference type="Pfam" id="PF13302">
    <property type="entry name" value="Acetyltransf_3"/>
    <property type="match status" value="1"/>
</dbReference>
<accession>A0A1S2MEY3</accession>
<dbReference type="InterPro" id="IPR016181">
    <property type="entry name" value="Acyl_CoA_acyltransferase"/>
</dbReference>
<dbReference type="PANTHER" id="PTHR43792">
    <property type="entry name" value="GNAT FAMILY, PUTATIVE (AFU_ORTHOLOGUE AFUA_3G00765)-RELATED-RELATED"/>
    <property type="match status" value="1"/>
</dbReference>
<reference evidence="3 4" key="3">
    <citation type="journal article" date="2019" name="Int. J. Syst. Evol. Microbiol.">
        <title>Anaerobacillus isosaccharinicus sp. nov., an alkaliphilic bacterium which degrades isosaccharinic acid.</title>
        <authorList>
            <person name="Bassil N.M."/>
            <person name="Lloyd J.R."/>
        </authorList>
    </citation>
    <scope>NUCLEOTIDE SEQUENCE [LARGE SCALE GENOMIC DNA]</scope>
    <source>
        <strain evidence="3 4">NB2006</strain>
    </source>
</reference>
<keyword evidence="2" id="KW-0808">Transferase</keyword>
<dbReference type="EMBL" id="CP063356">
    <property type="protein sequence ID" value="QOY35288.1"/>
    <property type="molecule type" value="Genomic_DNA"/>
</dbReference>
<dbReference type="PROSITE" id="PS51186">
    <property type="entry name" value="GNAT"/>
    <property type="match status" value="1"/>
</dbReference>